<organism evidence="1 2">
    <name type="scientific">Brumimicrobium oceani</name>
    <dbReference type="NCBI Taxonomy" id="2100725"/>
    <lineage>
        <taxon>Bacteria</taxon>
        <taxon>Pseudomonadati</taxon>
        <taxon>Bacteroidota</taxon>
        <taxon>Flavobacteriia</taxon>
        <taxon>Flavobacteriales</taxon>
        <taxon>Crocinitomicaceae</taxon>
        <taxon>Brumimicrobium</taxon>
    </lineage>
</organism>
<dbReference type="EMBL" id="QFRJ01000018">
    <property type="protein sequence ID" value="PWH81366.1"/>
    <property type="molecule type" value="Genomic_DNA"/>
</dbReference>
<sequence length="65" mass="7376">MGVLLCAKWFYRRGHGGFAEEAEILLSFFVVGYSEITPPVVRKWFYPGGLGGFAEDTEILLSFLW</sequence>
<proteinExistence type="predicted"/>
<reference evidence="1 2" key="2">
    <citation type="submission" date="2018-05" db="EMBL/GenBank/DDBJ databases">
        <authorList>
            <person name="Lanie J.A."/>
            <person name="Ng W.-L."/>
            <person name="Kazmierczak K.M."/>
            <person name="Andrzejewski T.M."/>
            <person name="Davidsen T.M."/>
            <person name="Wayne K.J."/>
            <person name="Tettelin H."/>
            <person name="Glass J.I."/>
            <person name="Rusch D."/>
            <person name="Podicherti R."/>
            <person name="Tsui H.-C.T."/>
            <person name="Winkler M.E."/>
        </authorList>
    </citation>
    <scope>NUCLEOTIDE SEQUENCE [LARGE SCALE GENOMIC DNA]</scope>
    <source>
        <strain evidence="1 2">C305</strain>
    </source>
</reference>
<dbReference type="AlphaFoldDB" id="A0A2U2X0Q4"/>
<gene>
    <name evidence="1" type="ORF">DIT68_15170</name>
</gene>
<accession>A0A2U2X0Q4</accession>
<evidence type="ECO:0000313" key="1">
    <source>
        <dbReference type="EMBL" id="PWH81366.1"/>
    </source>
</evidence>
<evidence type="ECO:0000313" key="2">
    <source>
        <dbReference type="Proteomes" id="UP000245370"/>
    </source>
</evidence>
<comment type="caution">
    <text evidence="1">The sequence shown here is derived from an EMBL/GenBank/DDBJ whole genome shotgun (WGS) entry which is preliminary data.</text>
</comment>
<reference evidence="1 2" key="1">
    <citation type="submission" date="2018-05" db="EMBL/GenBank/DDBJ databases">
        <title>Brumimicrobium oceani sp. nov., isolated from coastal sediment.</title>
        <authorList>
            <person name="Kou Y."/>
        </authorList>
    </citation>
    <scope>NUCLEOTIDE SEQUENCE [LARGE SCALE GENOMIC DNA]</scope>
    <source>
        <strain evidence="1 2">C305</strain>
    </source>
</reference>
<dbReference type="Proteomes" id="UP000245370">
    <property type="component" value="Unassembled WGS sequence"/>
</dbReference>
<name>A0A2U2X0Q4_9FLAO</name>
<keyword evidence="2" id="KW-1185">Reference proteome</keyword>
<protein>
    <submittedName>
        <fullName evidence="1">Uncharacterized protein</fullName>
    </submittedName>
</protein>